<dbReference type="HOGENOM" id="CLU_3100316_0_0_6"/>
<keyword evidence="2" id="KW-1185">Reference proteome</keyword>
<sequence length="51" mass="6193">MLIVPVFQYKKPFAYRKDIIKVSFFVHDKASRLFHTRGGTEHCYNDIRKYK</sequence>
<evidence type="ECO:0000313" key="2">
    <source>
        <dbReference type="Proteomes" id="UP000032430"/>
    </source>
</evidence>
<accession>A0A098GA57</accession>
<dbReference type="KEGG" id="lfa:LFA_3021"/>
<name>A0A098GA57_9GAMM</name>
<dbReference type="STRING" id="1212491.LFA_3021"/>
<evidence type="ECO:0000313" key="1">
    <source>
        <dbReference type="EMBL" id="CEG58370.1"/>
    </source>
</evidence>
<dbReference type="EMBL" id="LN614827">
    <property type="protein sequence ID" value="CEG58370.1"/>
    <property type="molecule type" value="Genomic_DNA"/>
</dbReference>
<dbReference type="Proteomes" id="UP000032430">
    <property type="component" value="Chromosome I"/>
</dbReference>
<protein>
    <submittedName>
        <fullName evidence="1">Uncharacterized protein</fullName>
    </submittedName>
</protein>
<organism evidence="1 2">
    <name type="scientific">Legionella fallonii LLAP-10</name>
    <dbReference type="NCBI Taxonomy" id="1212491"/>
    <lineage>
        <taxon>Bacteria</taxon>
        <taxon>Pseudomonadati</taxon>
        <taxon>Pseudomonadota</taxon>
        <taxon>Gammaproteobacteria</taxon>
        <taxon>Legionellales</taxon>
        <taxon>Legionellaceae</taxon>
        <taxon>Legionella</taxon>
    </lineage>
</organism>
<dbReference type="AlphaFoldDB" id="A0A098GA57"/>
<proteinExistence type="predicted"/>
<reference evidence="2" key="1">
    <citation type="submission" date="2014-09" db="EMBL/GenBank/DDBJ databases">
        <authorList>
            <person name="Gomez-Valero L."/>
        </authorList>
    </citation>
    <scope>NUCLEOTIDE SEQUENCE [LARGE SCALE GENOMIC DNA]</scope>
    <source>
        <strain evidence="2">ATCC700992</strain>
    </source>
</reference>
<gene>
    <name evidence="1" type="ORF">LFA_3021</name>
</gene>